<dbReference type="Proteomes" id="UP000294215">
    <property type="component" value="Unassembled WGS sequence"/>
</dbReference>
<protein>
    <recommendedName>
        <fullName evidence="3">Lipoprotein</fullName>
    </recommendedName>
</protein>
<evidence type="ECO:0000313" key="1">
    <source>
        <dbReference type="EMBL" id="TBC16406.1"/>
    </source>
</evidence>
<accession>A0AB38I8T2</accession>
<comment type="caution">
    <text evidence="1">The sequence shown here is derived from an EMBL/GenBank/DDBJ whole genome shotgun (WGS) entry which is preliminary data.</text>
</comment>
<proteinExistence type="predicted"/>
<reference evidence="1 2" key="1">
    <citation type="submission" date="2019-02" db="EMBL/GenBank/DDBJ databases">
        <title>The genomic architecture of introgression among sibling species of bacteria.</title>
        <authorList>
            <person name="Cavassim M.I.A."/>
            <person name="Moeskjaer S."/>
            <person name="Moslemi C."/>
            <person name="Fields B."/>
            <person name="Bachmann A."/>
            <person name="Vilhjalmsson B."/>
            <person name="Schierup M.H."/>
            <person name="Young J.P.W."/>
            <person name="Andersen S.U."/>
        </authorList>
    </citation>
    <scope>NUCLEOTIDE SEQUENCE [LARGE SCALE GENOMIC DNA]</scope>
    <source>
        <strain evidence="1 2">SM92</strain>
    </source>
</reference>
<name>A0AB38I8T2_9HYPH</name>
<dbReference type="AlphaFoldDB" id="A0AB38I8T2"/>
<dbReference type="EMBL" id="SIMR01000001">
    <property type="protein sequence ID" value="TBC16406.1"/>
    <property type="molecule type" value="Genomic_DNA"/>
</dbReference>
<sequence>MGDLSLFGSLTAGRIRRLLPCLALVVLAGCGSHQHSFARSNRRPRTPECNGVFTHTTLFQPYEKRLVGVGGRSLGNHRHYLRVSQKSFRARVSRRNVATSQKRVFSLQLNLQNASRRYFRQVDRPQRPCCARIWHHCAT</sequence>
<evidence type="ECO:0008006" key="3">
    <source>
        <dbReference type="Google" id="ProtNLM"/>
    </source>
</evidence>
<gene>
    <name evidence="1" type="ORF">ELH40_16440</name>
</gene>
<organism evidence="1 2">
    <name type="scientific">Rhizobium ruizarguesonis</name>
    <dbReference type="NCBI Taxonomy" id="2081791"/>
    <lineage>
        <taxon>Bacteria</taxon>
        <taxon>Pseudomonadati</taxon>
        <taxon>Pseudomonadota</taxon>
        <taxon>Alphaproteobacteria</taxon>
        <taxon>Hyphomicrobiales</taxon>
        <taxon>Rhizobiaceae</taxon>
        <taxon>Rhizobium/Agrobacterium group</taxon>
        <taxon>Rhizobium</taxon>
    </lineage>
</organism>
<evidence type="ECO:0000313" key="2">
    <source>
        <dbReference type="Proteomes" id="UP000294215"/>
    </source>
</evidence>